<gene>
    <name evidence="1" type="ORF">EU96_0360</name>
</gene>
<dbReference type="STRING" id="74545.EU96_0360"/>
<name>A0A0A2AD98_PROMR</name>
<sequence>MDETKIKKIKFPFIFLNFNCQFDTSLKINFFIIFSTLFSGKDTFSNFKSNDPTVITIDYDAF</sequence>
<dbReference type="AlphaFoldDB" id="A0A0A2AD98"/>
<dbReference type="EMBL" id="JNAM01000005">
    <property type="protein sequence ID" value="KGF98398.1"/>
    <property type="molecule type" value="Genomic_DNA"/>
</dbReference>
<dbReference type="Proteomes" id="UP000030445">
    <property type="component" value="Unassembled WGS sequence"/>
</dbReference>
<reference evidence="2" key="1">
    <citation type="journal article" date="2014" name="Sci. Data">
        <title>Genomes of diverse isolates of the marine cyanobacterium Prochlorococcus.</title>
        <authorList>
            <person name="Biller S."/>
            <person name="Berube P."/>
            <person name="Thompson J."/>
            <person name="Kelly L."/>
            <person name="Roggensack S."/>
            <person name="Awad L."/>
            <person name="Roache-Johnson K."/>
            <person name="Ding H."/>
            <person name="Giovannoni S.J."/>
            <person name="Moore L.R."/>
            <person name="Chisholm S.W."/>
        </authorList>
    </citation>
    <scope>NUCLEOTIDE SEQUENCE [LARGE SCALE GENOMIC DNA]</scope>
    <source>
        <strain evidence="2">MIT 9302</strain>
    </source>
</reference>
<proteinExistence type="predicted"/>
<evidence type="ECO:0000313" key="2">
    <source>
        <dbReference type="Proteomes" id="UP000030445"/>
    </source>
</evidence>
<protein>
    <submittedName>
        <fullName evidence="1">Uncharacterized protein</fullName>
    </submittedName>
</protein>
<evidence type="ECO:0000313" key="1">
    <source>
        <dbReference type="EMBL" id="KGF98398.1"/>
    </source>
</evidence>
<accession>A0A0A2AD98</accession>
<comment type="caution">
    <text evidence="1">The sequence shown here is derived from an EMBL/GenBank/DDBJ whole genome shotgun (WGS) entry which is preliminary data.</text>
</comment>
<organism evidence="1 2">
    <name type="scientific">Prochlorococcus marinus str. MIT 9302</name>
    <dbReference type="NCBI Taxonomy" id="74545"/>
    <lineage>
        <taxon>Bacteria</taxon>
        <taxon>Bacillati</taxon>
        <taxon>Cyanobacteriota</taxon>
        <taxon>Cyanophyceae</taxon>
        <taxon>Synechococcales</taxon>
        <taxon>Prochlorococcaceae</taxon>
        <taxon>Prochlorococcus</taxon>
    </lineage>
</organism>